<feature type="domain" description="CinA C-terminal" evidence="1">
    <location>
        <begin position="7"/>
        <end position="159"/>
    </location>
</feature>
<dbReference type="InterPro" id="IPR008136">
    <property type="entry name" value="CinA_C"/>
</dbReference>
<gene>
    <name evidence="2" type="ORF">D3218_09660</name>
</gene>
<dbReference type="RefSeq" id="WP_119539854.1">
    <property type="nucleotide sequence ID" value="NZ_QYRN01000004.1"/>
</dbReference>
<dbReference type="EMBL" id="QYRN01000004">
    <property type="protein sequence ID" value="RIY01645.1"/>
    <property type="molecule type" value="Genomic_DNA"/>
</dbReference>
<sequence>MDTEIARLAASVVAKAQVSGLTLSTAESCTGGLVAAAITGVAGSSAVFGTGLVTYSNEAKTRLLGVAPDLLERHGAVSREVAEAMAAGALRAAGSDLAVSITGIAGPGGGSPEKPVGLVHFACASRDGIVHAEHRYGALGREAVRTASAATALRMIEAALERLSQAGAE</sequence>
<proteinExistence type="predicted"/>
<dbReference type="AlphaFoldDB" id="A0A3A1WMJ1"/>
<accession>A0A3A1WMJ1</accession>
<dbReference type="Proteomes" id="UP000265750">
    <property type="component" value="Unassembled WGS sequence"/>
</dbReference>
<dbReference type="SUPFAM" id="SSF142433">
    <property type="entry name" value="CinA-like"/>
    <property type="match status" value="1"/>
</dbReference>
<evidence type="ECO:0000259" key="1">
    <source>
        <dbReference type="Pfam" id="PF02464"/>
    </source>
</evidence>
<dbReference type="OrthoDB" id="9801454at2"/>
<name>A0A3A1WMJ1_9HYPH</name>
<organism evidence="2 3">
    <name type="scientific">Aureimonas flava</name>
    <dbReference type="NCBI Taxonomy" id="2320271"/>
    <lineage>
        <taxon>Bacteria</taxon>
        <taxon>Pseudomonadati</taxon>
        <taxon>Pseudomonadota</taxon>
        <taxon>Alphaproteobacteria</taxon>
        <taxon>Hyphomicrobiales</taxon>
        <taxon>Aurantimonadaceae</taxon>
        <taxon>Aureimonas</taxon>
    </lineage>
</organism>
<dbReference type="Pfam" id="PF02464">
    <property type="entry name" value="CinA"/>
    <property type="match status" value="1"/>
</dbReference>
<dbReference type="InterPro" id="IPR036653">
    <property type="entry name" value="CinA-like_C"/>
</dbReference>
<keyword evidence="3" id="KW-1185">Reference proteome</keyword>
<evidence type="ECO:0000313" key="2">
    <source>
        <dbReference type="EMBL" id="RIY01645.1"/>
    </source>
</evidence>
<dbReference type="NCBIfam" id="TIGR00199">
    <property type="entry name" value="PncC_domain"/>
    <property type="match status" value="1"/>
</dbReference>
<protein>
    <submittedName>
        <fullName evidence="2">CinA family protein</fullName>
    </submittedName>
</protein>
<reference evidence="3" key="1">
    <citation type="submission" date="2018-09" db="EMBL/GenBank/DDBJ databases">
        <authorList>
            <person name="Tuo L."/>
        </authorList>
    </citation>
    <scope>NUCLEOTIDE SEQUENCE [LARGE SCALE GENOMIC DNA]</scope>
    <source>
        <strain evidence="3">M2BS4Y-1</strain>
    </source>
</reference>
<dbReference type="Gene3D" id="3.90.950.20">
    <property type="entry name" value="CinA-like"/>
    <property type="match status" value="1"/>
</dbReference>
<comment type="caution">
    <text evidence="2">The sequence shown here is derived from an EMBL/GenBank/DDBJ whole genome shotgun (WGS) entry which is preliminary data.</text>
</comment>
<evidence type="ECO:0000313" key="3">
    <source>
        <dbReference type="Proteomes" id="UP000265750"/>
    </source>
</evidence>